<gene>
    <name evidence="2" type="ORF">J2W94_002656</name>
</gene>
<feature type="transmembrane region" description="Helical" evidence="1">
    <location>
        <begin position="21"/>
        <end position="39"/>
    </location>
</feature>
<protein>
    <submittedName>
        <fullName evidence="2">Uncharacterized protein</fullName>
    </submittedName>
</protein>
<keyword evidence="1" id="KW-0472">Membrane</keyword>
<dbReference type="Proteomes" id="UP001254759">
    <property type="component" value="Unassembled WGS sequence"/>
</dbReference>
<comment type="caution">
    <text evidence="2">The sequence shown here is derived from an EMBL/GenBank/DDBJ whole genome shotgun (WGS) entry which is preliminary data.</text>
</comment>
<keyword evidence="1" id="KW-0812">Transmembrane</keyword>
<name>A0ABU1RUB1_9GAMM</name>
<accession>A0ABU1RUB1</accession>
<sequence length="40" mass="4261">MLHLLHPIERRFPGNSRALRLTLVAASAALLGIGALLVAQ</sequence>
<keyword evidence="1" id="KW-1133">Transmembrane helix</keyword>
<dbReference type="RefSeq" id="WP_310094248.1">
    <property type="nucleotide sequence ID" value="NZ_JAVDTT010000003.1"/>
</dbReference>
<organism evidence="2 3">
    <name type="scientific">Pseudoxanthomonas sacheonensis</name>
    <dbReference type="NCBI Taxonomy" id="443615"/>
    <lineage>
        <taxon>Bacteria</taxon>
        <taxon>Pseudomonadati</taxon>
        <taxon>Pseudomonadota</taxon>
        <taxon>Gammaproteobacteria</taxon>
        <taxon>Lysobacterales</taxon>
        <taxon>Lysobacteraceae</taxon>
        <taxon>Pseudoxanthomonas</taxon>
    </lineage>
</organism>
<reference evidence="2 3" key="1">
    <citation type="submission" date="2023-07" db="EMBL/GenBank/DDBJ databases">
        <title>Sorghum-associated microbial communities from plants grown in Nebraska, USA.</title>
        <authorList>
            <person name="Schachtman D."/>
        </authorList>
    </citation>
    <scope>NUCLEOTIDE SEQUENCE [LARGE SCALE GENOMIC DNA]</scope>
    <source>
        <strain evidence="2 3">BE107</strain>
    </source>
</reference>
<dbReference type="EMBL" id="JAVDTT010000003">
    <property type="protein sequence ID" value="MDR6842362.1"/>
    <property type="molecule type" value="Genomic_DNA"/>
</dbReference>
<keyword evidence="3" id="KW-1185">Reference proteome</keyword>
<evidence type="ECO:0000313" key="2">
    <source>
        <dbReference type="EMBL" id="MDR6842362.1"/>
    </source>
</evidence>
<evidence type="ECO:0000313" key="3">
    <source>
        <dbReference type="Proteomes" id="UP001254759"/>
    </source>
</evidence>
<evidence type="ECO:0000256" key="1">
    <source>
        <dbReference type="SAM" id="Phobius"/>
    </source>
</evidence>
<proteinExistence type="predicted"/>